<comment type="caution">
    <text evidence="2">The sequence shown here is derived from an EMBL/GenBank/DDBJ whole genome shotgun (WGS) entry which is preliminary data.</text>
</comment>
<keyword evidence="1" id="KW-1133">Transmembrane helix</keyword>
<keyword evidence="1" id="KW-0812">Transmembrane</keyword>
<dbReference type="EMBL" id="LAVV01001166">
    <property type="protein sequence ID" value="KNZ63759.1"/>
    <property type="molecule type" value="Genomic_DNA"/>
</dbReference>
<feature type="transmembrane region" description="Helical" evidence="1">
    <location>
        <begin position="20"/>
        <end position="36"/>
    </location>
</feature>
<organism evidence="2 3">
    <name type="scientific">Puccinia sorghi</name>
    <dbReference type="NCBI Taxonomy" id="27349"/>
    <lineage>
        <taxon>Eukaryota</taxon>
        <taxon>Fungi</taxon>
        <taxon>Dikarya</taxon>
        <taxon>Basidiomycota</taxon>
        <taxon>Pucciniomycotina</taxon>
        <taxon>Pucciniomycetes</taxon>
        <taxon>Pucciniales</taxon>
        <taxon>Pucciniaceae</taxon>
        <taxon>Puccinia</taxon>
    </lineage>
</organism>
<sequence length="92" mass="10668">EVNNQTISFGMFMPSMGKTLANAFQSPIFFFSYYLYQRFLPHFFLPKNQLPIFLAYSTSQFSVLKLKEPLLFYYPLEAIGLSRSFKVGGKIC</sequence>
<keyword evidence="3" id="KW-1185">Reference proteome</keyword>
<evidence type="ECO:0000313" key="3">
    <source>
        <dbReference type="Proteomes" id="UP000037035"/>
    </source>
</evidence>
<evidence type="ECO:0000256" key="1">
    <source>
        <dbReference type="SAM" id="Phobius"/>
    </source>
</evidence>
<dbReference type="AlphaFoldDB" id="A0A0L6VST6"/>
<name>A0A0L6VST6_9BASI</name>
<reference evidence="2 3" key="1">
    <citation type="submission" date="2015-08" db="EMBL/GenBank/DDBJ databases">
        <title>Next Generation Sequencing and Analysis of the Genome of Puccinia sorghi L Schw, the Causal Agent of Maize Common Rust.</title>
        <authorList>
            <person name="Rochi L."/>
            <person name="Burguener G."/>
            <person name="Darino M."/>
            <person name="Turjanski A."/>
            <person name="Kreff E."/>
            <person name="Dieguez M.J."/>
            <person name="Sacco F."/>
        </authorList>
    </citation>
    <scope>NUCLEOTIDE SEQUENCE [LARGE SCALE GENOMIC DNA]</scope>
    <source>
        <strain evidence="2 3">RO10H11247</strain>
    </source>
</reference>
<accession>A0A0L6VST6</accession>
<feature type="non-terminal residue" evidence="2">
    <location>
        <position position="1"/>
    </location>
</feature>
<keyword evidence="1" id="KW-0472">Membrane</keyword>
<evidence type="ECO:0000313" key="2">
    <source>
        <dbReference type="EMBL" id="KNZ63759.1"/>
    </source>
</evidence>
<protein>
    <submittedName>
        <fullName evidence="2">Uncharacterized protein</fullName>
    </submittedName>
</protein>
<dbReference type="VEuPathDB" id="FungiDB:VP01_1104g3"/>
<gene>
    <name evidence="2" type="ORF">VP01_1104g3</name>
</gene>
<proteinExistence type="predicted"/>
<dbReference type="Proteomes" id="UP000037035">
    <property type="component" value="Unassembled WGS sequence"/>
</dbReference>